<proteinExistence type="predicted"/>
<feature type="compositionally biased region" description="Acidic residues" evidence="1">
    <location>
        <begin position="92"/>
        <end position="109"/>
    </location>
</feature>
<dbReference type="Proteomes" id="UP000269438">
    <property type="component" value="Unassembled WGS sequence"/>
</dbReference>
<name>A0A3L7API8_9MICO</name>
<keyword evidence="2" id="KW-0812">Transmembrane</keyword>
<evidence type="ECO:0000256" key="1">
    <source>
        <dbReference type="SAM" id="MobiDB-lite"/>
    </source>
</evidence>
<dbReference type="AlphaFoldDB" id="A0A3L7API8"/>
<keyword evidence="4" id="KW-1185">Reference proteome</keyword>
<keyword evidence="2" id="KW-1133">Transmembrane helix</keyword>
<evidence type="ECO:0000313" key="4">
    <source>
        <dbReference type="Proteomes" id="UP000269438"/>
    </source>
</evidence>
<reference evidence="3 4" key="1">
    <citation type="submission" date="2018-10" db="EMBL/GenBank/DDBJ databases">
        <authorList>
            <person name="Li J."/>
        </authorList>
    </citation>
    <scope>NUCLEOTIDE SEQUENCE [LARGE SCALE GENOMIC DNA]</scope>
    <source>
        <strain evidence="3 4">JCM 11654</strain>
    </source>
</reference>
<gene>
    <name evidence="3" type="ORF">D9V34_11660</name>
</gene>
<dbReference type="EMBL" id="RCUY01000009">
    <property type="protein sequence ID" value="RLP82423.1"/>
    <property type="molecule type" value="Genomic_DNA"/>
</dbReference>
<comment type="caution">
    <text evidence="3">The sequence shown here is derived from an EMBL/GenBank/DDBJ whole genome shotgun (WGS) entry which is preliminary data.</text>
</comment>
<feature type="region of interest" description="Disordered" evidence="1">
    <location>
        <begin position="73"/>
        <end position="121"/>
    </location>
</feature>
<organism evidence="3 4">
    <name type="scientific">Mycetocola lacteus</name>
    <dbReference type="NCBI Taxonomy" id="76637"/>
    <lineage>
        <taxon>Bacteria</taxon>
        <taxon>Bacillati</taxon>
        <taxon>Actinomycetota</taxon>
        <taxon>Actinomycetes</taxon>
        <taxon>Micrococcales</taxon>
        <taxon>Microbacteriaceae</taxon>
        <taxon>Mycetocola</taxon>
    </lineage>
</organism>
<protein>
    <submittedName>
        <fullName evidence="3">Uncharacterized protein</fullName>
    </submittedName>
</protein>
<sequence>MTLNNAPTSQYSPIPPAPVQTGGWFSRNRTLWVSAAAALVILLAGGLSLVIASAAGAQAQRAAVSEHIADQITDLTKREPSTSEPETGDRWSDDDDDSWLDDDSTDDPEGNTGGDSGLPGDDFSGIELIKRLTTGLSAQDDTTTRITKITNNLLDFDGTLCGVDGCVQSVEETEPGHFVAVLATRPGVTYTEERQETMNQVTKAIARVAWASGGRDLEVLTLSSSDGAVTAVYEMNENASADS</sequence>
<feature type="transmembrane region" description="Helical" evidence="2">
    <location>
        <begin position="31"/>
        <end position="52"/>
    </location>
</feature>
<evidence type="ECO:0000313" key="3">
    <source>
        <dbReference type="EMBL" id="RLP82423.1"/>
    </source>
</evidence>
<evidence type="ECO:0000256" key="2">
    <source>
        <dbReference type="SAM" id="Phobius"/>
    </source>
</evidence>
<dbReference type="RefSeq" id="WP_121688949.1">
    <property type="nucleotide sequence ID" value="NZ_RCUY01000009.1"/>
</dbReference>
<feature type="compositionally biased region" description="Basic and acidic residues" evidence="1">
    <location>
        <begin position="75"/>
        <end position="91"/>
    </location>
</feature>
<keyword evidence="2" id="KW-0472">Membrane</keyword>
<accession>A0A3L7API8</accession>